<dbReference type="SUPFAM" id="SSF52374">
    <property type="entry name" value="Nucleotidylyl transferase"/>
    <property type="match status" value="1"/>
</dbReference>
<evidence type="ECO:0000256" key="3">
    <source>
        <dbReference type="ARBA" id="ARBA00022741"/>
    </source>
</evidence>
<evidence type="ECO:0000256" key="1">
    <source>
        <dbReference type="ARBA" id="ARBA00013169"/>
    </source>
</evidence>
<feature type="domain" description="Aminoacyl-tRNA synthetase class Ia" evidence="8">
    <location>
        <begin position="21"/>
        <end position="126"/>
    </location>
</feature>
<dbReference type="GO" id="GO:0004832">
    <property type="term" value="F:valine-tRNA ligase activity"/>
    <property type="evidence" value="ECO:0007669"/>
    <property type="project" value="UniProtKB-EC"/>
</dbReference>
<dbReference type="GO" id="GO:0006412">
    <property type="term" value="P:translation"/>
    <property type="evidence" value="ECO:0007669"/>
    <property type="project" value="UniProtKB-KW"/>
</dbReference>
<keyword evidence="6" id="KW-0030">Aminoacyl-tRNA synthetase</keyword>
<name>A0ABD3EMQ6_9LAMI</name>
<evidence type="ECO:0000256" key="4">
    <source>
        <dbReference type="ARBA" id="ARBA00022840"/>
    </source>
</evidence>
<dbReference type="PANTHER" id="PTHR11946">
    <property type="entry name" value="VALYL-TRNA SYNTHETASES"/>
    <property type="match status" value="1"/>
</dbReference>
<keyword evidence="3" id="KW-0547">Nucleotide-binding</keyword>
<evidence type="ECO:0000256" key="5">
    <source>
        <dbReference type="ARBA" id="ARBA00022917"/>
    </source>
</evidence>
<evidence type="ECO:0000313" key="9">
    <source>
        <dbReference type="EMBL" id="KAL3655027.1"/>
    </source>
</evidence>
<dbReference type="EC" id="6.1.1.9" evidence="1"/>
<proteinExistence type="predicted"/>
<evidence type="ECO:0000256" key="2">
    <source>
        <dbReference type="ARBA" id="ARBA00022598"/>
    </source>
</evidence>
<keyword evidence="10" id="KW-1185">Reference proteome</keyword>
<dbReference type="EMBL" id="JAVIJP010000002">
    <property type="protein sequence ID" value="KAL3655027.1"/>
    <property type="molecule type" value="Genomic_DNA"/>
</dbReference>
<gene>
    <name evidence="9" type="ORF">CASFOL_000813</name>
</gene>
<reference evidence="10" key="1">
    <citation type="journal article" date="2024" name="IScience">
        <title>Strigolactones Initiate the Formation of Haustorium-like Structures in Castilleja.</title>
        <authorList>
            <person name="Buerger M."/>
            <person name="Peterson D."/>
            <person name="Chory J."/>
        </authorList>
    </citation>
    <scope>NUCLEOTIDE SEQUENCE [LARGE SCALE GENOMIC DNA]</scope>
</reference>
<organism evidence="9 10">
    <name type="scientific">Castilleja foliolosa</name>
    <dbReference type="NCBI Taxonomy" id="1961234"/>
    <lineage>
        <taxon>Eukaryota</taxon>
        <taxon>Viridiplantae</taxon>
        <taxon>Streptophyta</taxon>
        <taxon>Embryophyta</taxon>
        <taxon>Tracheophyta</taxon>
        <taxon>Spermatophyta</taxon>
        <taxon>Magnoliopsida</taxon>
        <taxon>eudicotyledons</taxon>
        <taxon>Gunneridae</taxon>
        <taxon>Pentapetalae</taxon>
        <taxon>asterids</taxon>
        <taxon>lamiids</taxon>
        <taxon>Lamiales</taxon>
        <taxon>Orobanchaceae</taxon>
        <taxon>Pedicularideae</taxon>
        <taxon>Castillejinae</taxon>
        <taxon>Castilleja</taxon>
    </lineage>
</organism>
<dbReference type="Gene3D" id="1.10.730.10">
    <property type="entry name" value="Isoleucyl-tRNA Synthetase, Domain 1"/>
    <property type="match status" value="1"/>
</dbReference>
<evidence type="ECO:0000256" key="6">
    <source>
        <dbReference type="ARBA" id="ARBA00023146"/>
    </source>
</evidence>
<dbReference type="Gene3D" id="3.40.50.620">
    <property type="entry name" value="HUPs"/>
    <property type="match status" value="1"/>
</dbReference>
<keyword evidence="4" id="KW-0067">ATP-binding</keyword>
<evidence type="ECO:0000256" key="7">
    <source>
        <dbReference type="ARBA" id="ARBA00029936"/>
    </source>
</evidence>
<dbReference type="GO" id="GO:0005524">
    <property type="term" value="F:ATP binding"/>
    <property type="evidence" value="ECO:0007669"/>
    <property type="project" value="UniProtKB-KW"/>
</dbReference>
<dbReference type="AlphaFoldDB" id="A0ABD3EMQ6"/>
<evidence type="ECO:0000313" key="10">
    <source>
        <dbReference type="Proteomes" id="UP001632038"/>
    </source>
</evidence>
<accession>A0ABD3EMQ6</accession>
<evidence type="ECO:0000259" key="8">
    <source>
        <dbReference type="Pfam" id="PF00133"/>
    </source>
</evidence>
<sequence>MERMLKYIRIRMCSTPGFRGPFSTLGWPDVSVEDFKKFYPTSVLETGHDILSFWVARMVMMGIEVTGEVPFSNAYLHGLIRDSLGRKMSKTLGNVIDPLDTIKEYGTDALRFTLSLGTAGQDLNLSMERLNSNKAFTNKLWNAGKFVLQNLPPPSDISAWTAIQDFEFDTEDSLLKLPLPECWRYRNFIC</sequence>
<dbReference type="Pfam" id="PF00133">
    <property type="entry name" value="tRNA-synt_1"/>
    <property type="match status" value="1"/>
</dbReference>
<dbReference type="InterPro" id="IPR002300">
    <property type="entry name" value="aa-tRNA-synth_Ia"/>
</dbReference>
<dbReference type="PANTHER" id="PTHR11946:SF93">
    <property type="entry name" value="VALINE--TRNA LIGASE, CHLOROPLASTIC_MITOCHONDRIAL 2"/>
    <property type="match status" value="1"/>
</dbReference>
<protein>
    <recommendedName>
        <fullName evidence="1">valine--tRNA ligase</fullName>
        <ecNumber evidence="1">6.1.1.9</ecNumber>
    </recommendedName>
    <alternativeName>
        <fullName evidence="7">Valyl-tRNA synthetase</fullName>
    </alternativeName>
</protein>
<keyword evidence="5" id="KW-0648">Protein biosynthesis</keyword>
<dbReference type="InterPro" id="IPR014729">
    <property type="entry name" value="Rossmann-like_a/b/a_fold"/>
</dbReference>
<dbReference type="Proteomes" id="UP001632038">
    <property type="component" value="Unassembled WGS sequence"/>
</dbReference>
<keyword evidence="2" id="KW-0436">Ligase</keyword>
<dbReference type="InterPro" id="IPR002303">
    <property type="entry name" value="Valyl-tRNA_ligase"/>
</dbReference>
<comment type="caution">
    <text evidence="9">The sequence shown here is derived from an EMBL/GenBank/DDBJ whole genome shotgun (WGS) entry which is preliminary data.</text>
</comment>